<evidence type="ECO:0000256" key="6">
    <source>
        <dbReference type="ARBA" id="ARBA00023036"/>
    </source>
</evidence>
<reference evidence="19" key="2">
    <citation type="submission" date="2025-08" db="UniProtKB">
        <authorList>
            <consortium name="Ensembl"/>
        </authorList>
    </citation>
    <scope>IDENTIFICATION</scope>
</reference>
<dbReference type="Proteomes" id="UP000694547">
    <property type="component" value="Unassembled WGS sequence"/>
</dbReference>
<keyword evidence="9" id="KW-0325">Glycoprotein</keyword>
<dbReference type="PROSITE" id="PS50835">
    <property type="entry name" value="IG_LIKE"/>
    <property type="match status" value="3"/>
</dbReference>
<dbReference type="AlphaFoldDB" id="A0A8C9CSW4"/>
<dbReference type="GO" id="GO:0032680">
    <property type="term" value="P:regulation of tumor necrosis factor production"/>
    <property type="evidence" value="ECO:0007669"/>
    <property type="project" value="UniProtKB-ARBA"/>
</dbReference>
<feature type="chain" id="PRO_5034753487" description="Tyrosine-protein phosphatase non-receptor type substrate 1" evidence="17">
    <location>
        <begin position="27"/>
        <end position="396"/>
    </location>
</feature>
<dbReference type="CDD" id="cd16085">
    <property type="entry name" value="IgC1_SIRP_domain_3"/>
    <property type="match status" value="1"/>
</dbReference>
<dbReference type="GeneTree" id="ENSGT00960000186656"/>
<evidence type="ECO:0000256" key="11">
    <source>
        <dbReference type="ARBA" id="ARBA00068108"/>
    </source>
</evidence>
<evidence type="ECO:0000256" key="9">
    <source>
        <dbReference type="ARBA" id="ARBA00023180"/>
    </source>
</evidence>
<feature type="domain" description="Ig-like" evidence="18">
    <location>
        <begin position="30"/>
        <end position="119"/>
    </location>
</feature>
<dbReference type="GO" id="GO:0019903">
    <property type="term" value="F:protein phosphatase binding"/>
    <property type="evidence" value="ECO:0007669"/>
    <property type="project" value="UniProtKB-ARBA"/>
</dbReference>
<gene>
    <name evidence="19" type="primary">LOC102903903</name>
</gene>
<feature type="transmembrane region" description="Helical" evidence="16">
    <location>
        <begin position="369"/>
        <end position="391"/>
    </location>
</feature>
<dbReference type="SUPFAM" id="SSF48726">
    <property type="entry name" value="Immunoglobulin"/>
    <property type="match status" value="3"/>
</dbReference>
<evidence type="ECO:0000256" key="1">
    <source>
        <dbReference type="ARBA" id="ARBA00004479"/>
    </source>
</evidence>
<keyword evidence="7 16" id="KW-0472">Membrane</keyword>
<evidence type="ECO:0000313" key="19">
    <source>
        <dbReference type="Ensembl" id="ENSPEMP00000036566.1"/>
    </source>
</evidence>
<evidence type="ECO:0000256" key="8">
    <source>
        <dbReference type="ARBA" id="ARBA00023157"/>
    </source>
</evidence>
<feature type="domain" description="Ig-like" evidence="18">
    <location>
        <begin position="268"/>
        <end position="345"/>
    </location>
</feature>
<evidence type="ECO:0000256" key="7">
    <source>
        <dbReference type="ARBA" id="ARBA00023136"/>
    </source>
</evidence>
<evidence type="ECO:0000256" key="16">
    <source>
        <dbReference type="SAM" id="Phobius"/>
    </source>
</evidence>
<dbReference type="Ensembl" id="ENSPEMT00000042374.1">
    <property type="protein sequence ID" value="ENSPEMP00000036566.1"/>
    <property type="gene ID" value="ENSPEMG00000030594.1"/>
</dbReference>
<dbReference type="GO" id="GO:0032675">
    <property type="term" value="P:regulation of interleukin-6 production"/>
    <property type="evidence" value="ECO:0007669"/>
    <property type="project" value="UniProtKB-ARBA"/>
</dbReference>
<protein>
    <recommendedName>
        <fullName evidence="11">Tyrosine-protein phosphatase non-receptor type substrate 1</fullName>
    </recommendedName>
    <alternativeName>
        <fullName evidence="13">Brain Ig-like molecule with tyrosine-based activation motifs</fullName>
    </alternativeName>
    <alternativeName>
        <fullName evidence="14">CD172 antigen-like family member A</fullName>
    </alternativeName>
    <alternativeName>
        <fullName evidence="12">Inhibitory receptor SHPS-1</fullName>
    </alternativeName>
    <alternativeName>
        <fullName evidence="15">Signal-regulatory protein alpha-1</fullName>
    </alternativeName>
</protein>
<reference evidence="19" key="3">
    <citation type="submission" date="2025-09" db="UniProtKB">
        <authorList>
            <consortium name="Ensembl"/>
        </authorList>
    </citation>
    <scope>IDENTIFICATION</scope>
</reference>
<evidence type="ECO:0000256" key="17">
    <source>
        <dbReference type="SAM" id="SignalP"/>
    </source>
</evidence>
<evidence type="ECO:0000256" key="2">
    <source>
        <dbReference type="ARBA" id="ARBA00022692"/>
    </source>
</evidence>
<accession>A0A8C9CSW4</accession>
<keyword evidence="4" id="KW-0677">Repeat</keyword>
<sequence length="396" mass="43219">MFDLDSWPHTLHSVLLLTLLLRLTGAATQKELKVIQPEKSVSVAVGDSATLNCTVTSLLPVGPIQWFRGTGQSRHLIYSFTGDKFPRVTDVADTTKRNNLDFSIRITNVTPADAGTYYCVKIIRTESDREIPSGGGTVLNVLAKPSPPVVSGPAGRVSPGQTVSFTCKSHGFSPRNITLKWFKDGNELSHFQTTVDPKGESVSYNLSSTAQVVLSPGDVYSQIICEVSHVTLQGGPLRGTANLSDTIRVSPTMEISQQPPMVWNLIGVTCQVHKFYPSSLQLSWLENGKVSRIEEPSIFAVNKDGTYSWTSWCLVNVSAYEEDMLFTCQVEHDRQPAVLKTHTVVISVQQGEHGIGTMSELKTSNAAEILVAVLLGPKLLLVIGAVAIYMYKKQKA</sequence>
<dbReference type="InterPro" id="IPR003597">
    <property type="entry name" value="Ig_C1-set"/>
</dbReference>
<proteinExistence type="predicted"/>
<dbReference type="CDD" id="cd05772">
    <property type="entry name" value="IgC1_SIRP_domain_2"/>
    <property type="match status" value="1"/>
</dbReference>
<evidence type="ECO:0000256" key="10">
    <source>
        <dbReference type="ARBA" id="ARBA00023319"/>
    </source>
</evidence>
<dbReference type="InterPro" id="IPR007110">
    <property type="entry name" value="Ig-like_dom"/>
</dbReference>
<evidence type="ECO:0000259" key="18">
    <source>
        <dbReference type="PROSITE" id="PS50835"/>
    </source>
</evidence>
<evidence type="ECO:0000313" key="20">
    <source>
        <dbReference type="Proteomes" id="UP000694547"/>
    </source>
</evidence>
<feature type="signal peptide" evidence="17">
    <location>
        <begin position="1"/>
        <end position="26"/>
    </location>
</feature>
<keyword evidence="5 16" id="KW-1133">Transmembrane helix</keyword>
<dbReference type="GO" id="GO:0050765">
    <property type="term" value="P:negative regulation of phagocytosis"/>
    <property type="evidence" value="ECO:0007669"/>
    <property type="project" value="UniProtKB-ARBA"/>
</dbReference>
<reference evidence="20" key="1">
    <citation type="submission" date="2018-10" db="EMBL/GenBank/DDBJ databases">
        <title>Improved assembly of the deer mouse Peromyscus maniculatus genome.</title>
        <authorList>
            <person name="Lassance J.-M."/>
            <person name="Hoekstra H.E."/>
        </authorList>
    </citation>
    <scope>NUCLEOTIDE SEQUENCE [LARGE SCALE GENOMIC DNA]</scope>
</reference>
<keyword evidence="2 16" id="KW-0812">Transmembrane</keyword>
<dbReference type="SMART" id="SM00406">
    <property type="entry name" value="IGv"/>
    <property type="match status" value="1"/>
</dbReference>
<dbReference type="SMART" id="SM00407">
    <property type="entry name" value="IGc1"/>
    <property type="match status" value="2"/>
</dbReference>
<dbReference type="InterPro" id="IPR036179">
    <property type="entry name" value="Ig-like_dom_sf"/>
</dbReference>
<feature type="domain" description="Ig-like" evidence="18">
    <location>
        <begin position="145"/>
        <end position="250"/>
    </location>
</feature>
<dbReference type="SMART" id="SM00409">
    <property type="entry name" value="IG"/>
    <property type="match status" value="2"/>
</dbReference>
<comment type="subcellular location">
    <subcellularLocation>
        <location evidence="1">Membrane</location>
        <topology evidence="1">Single-pass type I membrane protein</topology>
    </subcellularLocation>
</comment>
<dbReference type="OrthoDB" id="6370831at2759"/>
<dbReference type="GO" id="GO:0017124">
    <property type="term" value="F:SH3 domain binding"/>
    <property type="evidence" value="ECO:0007669"/>
    <property type="project" value="UniProtKB-KW"/>
</dbReference>
<evidence type="ECO:0000256" key="5">
    <source>
        <dbReference type="ARBA" id="ARBA00022989"/>
    </source>
</evidence>
<dbReference type="Pfam" id="PF07686">
    <property type="entry name" value="V-set"/>
    <property type="match status" value="1"/>
</dbReference>
<keyword evidence="8" id="KW-1015">Disulfide bond</keyword>
<dbReference type="RefSeq" id="XP_006997669.3">
    <property type="nucleotide sequence ID" value="XM_006997607.3"/>
</dbReference>
<evidence type="ECO:0000256" key="14">
    <source>
        <dbReference type="ARBA" id="ARBA00079421"/>
    </source>
</evidence>
<evidence type="ECO:0000256" key="15">
    <source>
        <dbReference type="ARBA" id="ARBA00080624"/>
    </source>
</evidence>
<dbReference type="Gene3D" id="2.60.40.10">
    <property type="entry name" value="Immunoglobulins"/>
    <property type="match status" value="3"/>
</dbReference>
<dbReference type="FunFam" id="2.60.40.10:FF:000295">
    <property type="entry name" value="Tyrosine-protein phosphatase non-receptor type substrate 1"/>
    <property type="match status" value="1"/>
</dbReference>
<dbReference type="PANTHER" id="PTHR19971">
    <property type="entry name" value="SIGNAL-REGULATORY PROTEIN BETA"/>
    <property type="match status" value="1"/>
</dbReference>
<dbReference type="InterPro" id="IPR013783">
    <property type="entry name" value="Ig-like_fold"/>
</dbReference>
<keyword evidence="10" id="KW-0393">Immunoglobulin domain</keyword>
<dbReference type="GO" id="GO:0045428">
    <property type="term" value="P:regulation of nitric oxide biosynthetic process"/>
    <property type="evidence" value="ECO:0007669"/>
    <property type="project" value="UniProtKB-ARBA"/>
</dbReference>
<dbReference type="FunFam" id="2.60.40.10:FF:000454">
    <property type="entry name" value="Tyrosine-protein phosphatase non-receptor type substrate 1"/>
    <property type="match status" value="1"/>
</dbReference>
<evidence type="ECO:0000256" key="3">
    <source>
        <dbReference type="ARBA" id="ARBA00022729"/>
    </source>
</evidence>
<keyword evidence="3 17" id="KW-0732">Signal</keyword>
<evidence type="ECO:0000256" key="12">
    <source>
        <dbReference type="ARBA" id="ARBA00075252"/>
    </source>
</evidence>
<keyword evidence="20" id="KW-1185">Reference proteome</keyword>
<dbReference type="InterPro" id="IPR013106">
    <property type="entry name" value="Ig_V-set"/>
</dbReference>
<dbReference type="GO" id="GO:0016020">
    <property type="term" value="C:membrane"/>
    <property type="evidence" value="ECO:0007669"/>
    <property type="project" value="UniProtKB-SubCell"/>
</dbReference>
<dbReference type="InterPro" id="IPR003599">
    <property type="entry name" value="Ig_sub"/>
</dbReference>
<evidence type="ECO:0000256" key="13">
    <source>
        <dbReference type="ARBA" id="ARBA00076461"/>
    </source>
</evidence>
<evidence type="ECO:0000256" key="4">
    <source>
        <dbReference type="ARBA" id="ARBA00022737"/>
    </source>
</evidence>
<organism evidence="19 20">
    <name type="scientific">Peromyscus maniculatus bairdii</name>
    <name type="common">Prairie deer mouse</name>
    <dbReference type="NCBI Taxonomy" id="230844"/>
    <lineage>
        <taxon>Eukaryota</taxon>
        <taxon>Metazoa</taxon>
        <taxon>Chordata</taxon>
        <taxon>Craniata</taxon>
        <taxon>Vertebrata</taxon>
        <taxon>Euteleostomi</taxon>
        <taxon>Mammalia</taxon>
        <taxon>Eutheria</taxon>
        <taxon>Euarchontoglires</taxon>
        <taxon>Glires</taxon>
        <taxon>Rodentia</taxon>
        <taxon>Myomorpha</taxon>
        <taxon>Muroidea</taxon>
        <taxon>Cricetidae</taxon>
        <taxon>Neotominae</taxon>
        <taxon>Peromyscus</taxon>
    </lineage>
</organism>
<dbReference type="FunFam" id="2.60.40.10:FF:000490">
    <property type="entry name" value="Signal-regulatory protein beta 1"/>
    <property type="match status" value="1"/>
</dbReference>
<dbReference type="GO" id="GO:0097529">
    <property type="term" value="P:myeloid leukocyte migration"/>
    <property type="evidence" value="ECO:0007669"/>
    <property type="project" value="UniProtKB-ARBA"/>
</dbReference>
<dbReference type="Pfam" id="PF07654">
    <property type="entry name" value="C1-set"/>
    <property type="match status" value="2"/>
</dbReference>
<dbReference type="InterPro" id="IPR051755">
    <property type="entry name" value="Ig-like_CS_Receptor"/>
</dbReference>
<keyword evidence="6" id="KW-0729">SH3-binding</keyword>
<name>A0A8C9CSW4_PERMB</name>